<sequence>MGSFASVSQRAEPTAASAAAIAELANLDLDDFERYYTLTLLEKFNQKAEKIANPTRQFSQDGNVFAGLSPWSSPVDFGTCMHTLIGYGVRFRTPADALYLNDELAFNLYAAIVELYYNLPFPAPVNQAPWGAQADWYHFSITMPECVQNTCIALRGFYDLSDIARAIIDAYLPAPTFSLGWQRTAGNAMRMCLPYCYGQLLHGLSAAEIGAQPEVRYVLGLIAFPRVATGNGIHMDFAYFDHTDVRATAYLINSYFTFSYYNFLFGSHVVNMDNLYRCISLVGSARGTAHPALLSRNGSQFSNVLGHFIAYADGVVSADFSKILTIRTPRYFGSVVGQAPNVAYYEADPTNNTHAALWAMTRKIWPADGAVFNYRAQTVGFESGVILASNLNEPVVVPTTTTSTSSFLPSLAHTAAATTQSAGAMCMRVRLEELNLEFYSYTLYHAGGMFHLYDNVKALAPVSFNPRCVVLVHDTVQNSSVPAWSVASNLKTYNGTTAKHHNITNAPSLANFSIRTLPAVGVQTLEQIMSADAVNAGLGVSCFSLLVASEAATDTTSVIKMDVNTFRDLDAKQRDSAGGELSHRRAQRRQLSPTDDQRRHQPLGRPPHSILRQDPFGPLLPFAHRAQSQVGLHYARRRRVRLRQLRVQSVSIQLLMMMTTQGCGR</sequence>
<keyword evidence="4" id="KW-1185">Reference proteome</keyword>
<dbReference type="OrthoDB" id="1386at10239"/>
<dbReference type="EMBL" id="AF081810">
    <property type="protein sequence ID" value="AAC70317.1"/>
    <property type="molecule type" value="Genomic_DNA"/>
</dbReference>
<organismHost>
    <name type="scientific">Lepidoptera</name>
    <name type="common">moths &amp; butterflies</name>
    <dbReference type="NCBI Taxonomy" id="7088"/>
</organismHost>
<dbReference type="Proteomes" id="UP000203997">
    <property type="component" value="Segment"/>
</dbReference>
<reference evidence="3 4" key="1">
    <citation type="journal article" date="1999" name="Virology">
        <title>Sequence and analysis of the genome of a baculovirus pathogenic for Lymantria dispar.</title>
        <authorList>
            <person name="Kuzio J."/>
            <person name="Pearson M.N."/>
            <person name="Harwood S.H."/>
            <person name="Funk C.J."/>
            <person name="Evans J.T."/>
            <person name="Slavicek J.M."/>
            <person name="Rohrmann G.F."/>
        </authorList>
    </citation>
    <scope>NUCLEOTIDE SEQUENCE [LARGE SCALE GENOMIC DNA]</scope>
</reference>
<dbReference type="Pfam" id="PF04850">
    <property type="entry name" value="Baculo_E66"/>
    <property type="match status" value="1"/>
</dbReference>
<dbReference type="Gene3D" id="2.70.98.100">
    <property type="entry name" value="Baculovirus E66 occlusion-derived virus envelope protein, domain 2"/>
    <property type="match status" value="1"/>
</dbReference>
<evidence type="ECO:0000256" key="1">
    <source>
        <dbReference type="SAM" id="MobiDB-lite"/>
    </source>
</evidence>
<accession>Q9YMJ6</accession>
<protein>
    <submittedName>
        <fullName evidence="3">Ld-odv-e66</fullName>
    </submittedName>
</protein>
<feature type="domain" description="Baculovirus ODV-E66 C-terminal" evidence="2">
    <location>
        <begin position="269"/>
        <end position="566"/>
    </location>
</feature>
<feature type="region of interest" description="Disordered" evidence="1">
    <location>
        <begin position="574"/>
        <end position="612"/>
    </location>
</feature>
<name>Q9YMJ6_NPVLD</name>
<dbReference type="InterPro" id="IPR043082">
    <property type="entry name" value="Baculo_ODV-E66_core"/>
</dbReference>
<organism evidence="3 4">
    <name type="scientific">Lymantria dispar multicapsid nuclear polyhedrosis virus</name>
    <name type="common">LdMNPV</name>
    <dbReference type="NCBI Taxonomy" id="10449"/>
    <lineage>
        <taxon>Viruses</taxon>
        <taxon>Viruses incertae sedis</taxon>
        <taxon>Naldaviricetes</taxon>
        <taxon>Lefavirales</taxon>
        <taxon>Baculoviridae</taxon>
        <taxon>Alphabaculovirus</taxon>
        <taxon>Alphabaculovirus lydisparis</taxon>
    </lineage>
</organism>
<dbReference type="RefSeq" id="NP_047768.1">
    <property type="nucleotide sequence ID" value="NC_001973.1"/>
</dbReference>
<dbReference type="GeneID" id="1488572"/>
<dbReference type="KEGG" id="vg:1488572"/>
<evidence type="ECO:0000259" key="2">
    <source>
        <dbReference type="Pfam" id="PF04850"/>
    </source>
</evidence>
<evidence type="ECO:0000313" key="4">
    <source>
        <dbReference type="Proteomes" id="UP000203997"/>
    </source>
</evidence>
<proteinExistence type="predicted"/>
<dbReference type="InterPro" id="IPR006934">
    <property type="entry name" value="ODV-E66_C_baculovirus"/>
</dbReference>
<dbReference type="SUPFAM" id="SSF48230">
    <property type="entry name" value="Chondroitin AC/alginate lyase"/>
    <property type="match status" value="1"/>
</dbReference>
<dbReference type="GO" id="GO:0019031">
    <property type="term" value="C:viral envelope"/>
    <property type="evidence" value="ECO:0007669"/>
    <property type="project" value="InterPro"/>
</dbReference>
<dbReference type="InterPro" id="IPR008929">
    <property type="entry name" value="Chondroitin_lyas"/>
</dbReference>
<dbReference type="Gene3D" id="1.50.10.100">
    <property type="entry name" value="Chondroitin AC/alginate lyase"/>
    <property type="match status" value="1"/>
</dbReference>
<evidence type="ECO:0000313" key="3">
    <source>
        <dbReference type="EMBL" id="AAC70317.1"/>
    </source>
</evidence>
<dbReference type="PIR" id="T30481">
    <property type="entry name" value="T30481"/>
</dbReference>
<feature type="compositionally biased region" description="Basic and acidic residues" evidence="1">
    <location>
        <begin position="574"/>
        <end position="583"/>
    </location>
</feature>